<dbReference type="InterPro" id="IPR018497">
    <property type="entry name" value="Peptidase_M13_C"/>
</dbReference>
<dbReference type="InterPro" id="IPR008753">
    <property type="entry name" value="Peptidase_M13_N"/>
</dbReference>
<keyword evidence="4" id="KW-0479">Metal-binding</keyword>
<comment type="caution">
    <text evidence="10">The sequence shown here is derived from an EMBL/GenBank/DDBJ whole genome shotgun (WGS) entry which is preliminary data.</text>
</comment>
<evidence type="ECO:0000313" key="11">
    <source>
        <dbReference type="Proteomes" id="UP000010445"/>
    </source>
</evidence>
<comment type="similarity">
    <text evidence="2">Belongs to the peptidase M13 family.</text>
</comment>
<evidence type="ECO:0000256" key="7">
    <source>
        <dbReference type="ARBA" id="ARBA00023049"/>
    </source>
</evidence>
<dbReference type="InterPro" id="IPR000718">
    <property type="entry name" value="Peptidase_M13"/>
</dbReference>
<dbReference type="Pfam" id="PF05649">
    <property type="entry name" value="Peptidase_M13_N"/>
    <property type="match status" value="1"/>
</dbReference>
<evidence type="ECO:0000256" key="3">
    <source>
        <dbReference type="ARBA" id="ARBA00022670"/>
    </source>
</evidence>
<proteinExistence type="inferred from homology"/>
<dbReference type="Gene3D" id="1.10.1380.10">
    <property type="entry name" value="Neutral endopeptidase , domain2"/>
    <property type="match status" value="1"/>
</dbReference>
<protein>
    <submittedName>
        <fullName evidence="10">Peptidase family M13</fullName>
    </submittedName>
</protein>
<dbReference type="SUPFAM" id="SSF55486">
    <property type="entry name" value="Metalloproteases ('zincins'), catalytic domain"/>
    <property type="match status" value="1"/>
</dbReference>
<reference evidence="10 11" key="1">
    <citation type="submission" date="2012-05" db="EMBL/GenBank/DDBJ databases">
        <authorList>
            <person name="Weinstock G."/>
            <person name="Sodergren E."/>
            <person name="Lobos E.A."/>
            <person name="Fulton L."/>
            <person name="Fulton R."/>
            <person name="Courtney L."/>
            <person name="Fronick C."/>
            <person name="O'Laughlin M."/>
            <person name="Godfrey J."/>
            <person name="Wilson R.M."/>
            <person name="Miner T."/>
            <person name="Farmer C."/>
            <person name="Delehaunty K."/>
            <person name="Cordes M."/>
            <person name="Minx P."/>
            <person name="Tomlinson C."/>
            <person name="Chen J."/>
            <person name="Wollam A."/>
            <person name="Pepin K.H."/>
            <person name="Bhonagiri V."/>
            <person name="Zhang X."/>
            <person name="Suruliraj S."/>
            <person name="Warren W."/>
            <person name="Mitreva M."/>
            <person name="Mardis E.R."/>
            <person name="Wilson R.K."/>
        </authorList>
    </citation>
    <scope>NUCLEOTIDE SEQUENCE [LARGE SCALE GENOMIC DNA]</scope>
    <source>
        <strain evidence="10 11">F0235</strain>
    </source>
</reference>
<keyword evidence="11" id="KW-1185">Reference proteome</keyword>
<dbReference type="InterPro" id="IPR042089">
    <property type="entry name" value="Peptidase_M13_dom_2"/>
</dbReference>
<keyword evidence="3" id="KW-0645">Protease</keyword>
<dbReference type="Gene3D" id="3.40.390.10">
    <property type="entry name" value="Collagenase (Catalytic Domain)"/>
    <property type="match status" value="1"/>
</dbReference>
<dbReference type="PATRIC" id="fig|1035195.3.peg.1883"/>
<gene>
    <name evidence="10" type="ORF">HMPREF9997_02104</name>
</gene>
<dbReference type="GO" id="GO:0016485">
    <property type="term" value="P:protein processing"/>
    <property type="evidence" value="ECO:0007669"/>
    <property type="project" value="TreeGrafter"/>
</dbReference>
<dbReference type="CDD" id="cd08662">
    <property type="entry name" value="M13"/>
    <property type="match status" value="1"/>
</dbReference>
<dbReference type="GO" id="GO:0046872">
    <property type="term" value="F:metal ion binding"/>
    <property type="evidence" value="ECO:0007669"/>
    <property type="project" value="UniProtKB-KW"/>
</dbReference>
<dbReference type="EMBL" id="AMEM01000034">
    <property type="protein sequence ID" value="EKX88878.1"/>
    <property type="molecule type" value="Genomic_DNA"/>
</dbReference>
<evidence type="ECO:0000256" key="1">
    <source>
        <dbReference type="ARBA" id="ARBA00001947"/>
    </source>
</evidence>
<feature type="domain" description="Peptidase M13 N-terminal" evidence="9">
    <location>
        <begin position="2"/>
        <end position="362"/>
    </location>
</feature>
<keyword evidence="5" id="KW-0378">Hydrolase</keyword>
<dbReference type="HOGENOM" id="CLU_006187_7_2_11"/>
<dbReference type="PANTHER" id="PTHR11733">
    <property type="entry name" value="ZINC METALLOPROTEASE FAMILY M13 NEPRILYSIN-RELATED"/>
    <property type="match status" value="1"/>
</dbReference>
<evidence type="ECO:0000256" key="5">
    <source>
        <dbReference type="ARBA" id="ARBA00022801"/>
    </source>
</evidence>
<evidence type="ECO:0000259" key="9">
    <source>
        <dbReference type="Pfam" id="PF05649"/>
    </source>
</evidence>
<dbReference type="GO" id="GO:0004222">
    <property type="term" value="F:metalloendopeptidase activity"/>
    <property type="evidence" value="ECO:0007669"/>
    <property type="project" value="InterPro"/>
</dbReference>
<dbReference type="Proteomes" id="UP000010445">
    <property type="component" value="Unassembled WGS sequence"/>
</dbReference>
<sequence length="643" mass="71208">MHDLYRLVNGPWLDTHTIPDDRGVDGTFHALRDTAEADVRAIVEESTGLAGTLYQSFMDTDAINSAGTAPLAEDFALIDVPTITDFLPALGALDRTGVGSPLGFYVTKDSDGDNNVLYLAQSGLGLPDEAYYRDPAHADTLADYEHHIATMLAFLDDEQLGGVTPVDAARRIVELEKDIAAGHWDVVDSRDSLKTFNPTDFADLPETVRSILLASGVPELKLINMMPSFVQHLDRLFTEDRLGDWKLWATWHILLNRAGLLTDDISRTNFDFYGTKLSGATEQRERWKRGVGLAENHVGEEIGQEFVARHFAPEYKAHMLELVDYLLAAYKERISALPWMTEETREKALVKLSKFRAKIGYPEVWRSFEGLSFNPSGASLVANARAGSAFTHDYELGKLGKPVDRDEWVTTPQTVNAFYHPVLNDVTFPAAILRPPFYSPDADAATNFGAIGAVIGHEIGHGFDDQGSQYDGDGNLNSWWSDKDRTAFEELTGKLVTQFDGKVPAVLADTDSKGVNGKFTLGENIGDLGGLGIAVVAYKRYLADHGKDFSTTERMTVDIAGSDPSMQDVEYNGLQRLFLSWARIWRTKIRPELATQYLAVDPHSPAEFRCNIIAANVAEFYDAFDVDPESGTWIAPNDRVTIW</sequence>
<dbReference type="PROSITE" id="PS51885">
    <property type="entry name" value="NEPRILYSIN"/>
    <property type="match status" value="1"/>
</dbReference>
<dbReference type="eggNOG" id="COG3590">
    <property type="taxonomic scope" value="Bacteria"/>
</dbReference>
<dbReference type="GO" id="GO:0005886">
    <property type="term" value="C:plasma membrane"/>
    <property type="evidence" value="ECO:0007669"/>
    <property type="project" value="TreeGrafter"/>
</dbReference>
<organism evidence="10 11">
    <name type="scientific">Corynebacterium durum F0235</name>
    <dbReference type="NCBI Taxonomy" id="1035195"/>
    <lineage>
        <taxon>Bacteria</taxon>
        <taxon>Bacillati</taxon>
        <taxon>Actinomycetota</taxon>
        <taxon>Actinomycetes</taxon>
        <taxon>Mycobacteriales</taxon>
        <taxon>Corynebacteriaceae</taxon>
        <taxon>Corynebacterium</taxon>
    </lineage>
</organism>
<dbReference type="PRINTS" id="PR00786">
    <property type="entry name" value="NEPRILYSIN"/>
</dbReference>
<accession>L1MCB3</accession>
<feature type="domain" description="Peptidase M13 C-terminal" evidence="8">
    <location>
        <begin position="416"/>
        <end position="637"/>
    </location>
</feature>
<evidence type="ECO:0000256" key="4">
    <source>
        <dbReference type="ARBA" id="ARBA00022723"/>
    </source>
</evidence>
<comment type="cofactor">
    <cofactor evidence="1">
        <name>Zn(2+)</name>
        <dbReference type="ChEBI" id="CHEBI:29105"/>
    </cofactor>
</comment>
<dbReference type="Pfam" id="PF01431">
    <property type="entry name" value="Peptidase_M13"/>
    <property type="match status" value="1"/>
</dbReference>
<dbReference type="InterPro" id="IPR024079">
    <property type="entry name" value="MetalloPept_cat_dom_sf"/>
</dbReference>
<name>L1MCB3_9CORY</name>
<keyword evidence="7" id="KW-0482">Metalloprotease</keyword>
<evidence type="ECO:0000259" key="8">
    <source>
        <dbReference type="Pfam" id="PF01431"/>
    </source>
</evidence>
<dbReference type="RefSeq" id="WP_006061528.1">
    <property type="nucleotide sequence ID" value="NZ_KB290820.1"/>
</dbReference>
<evidence type="ECO:0000256" key="6">
    <source>
        <dbReference type="ARBA" id="ARBA00022833"/>
    </source>
</evidence>
<dbReference type="PANTHER" id="PTHR11733:SF167">
    <property type="entry name" value="FI17812P1-RELATED"/>
    <property type="match status" value="1"/>
</dbReference>
<dbReference type="OrthoDB" id="9775677at2"/>
<dbReference type="AlphaFoldDB" id="L1MCB3"/>
<evidence type="ECO:0000313" key="10">
    <source>
        <dbReference type="EMBL" id="EKX88878.1"/>
    </source>
</evidence>
<dbReference type="STRING" id="1035195.HMPREF9997_02104"/>
<evidence type="ECO:0000256" key="2">
    <source>
        <dbReference type="ARBA" id="ARBA00007357"/>
    </source>
</evidence>
<keyword evidence="6" id="KW-0862">Zinc</keyword>